<gene>
    <name evidence="2" type="ORF">HINF_LOCUS13542</name>
    <name evidence="3" type="ORF">HINF_LOCUS13547</name>
</gene>
<proteinExistence type="predicted"/>
<comment type="caution">
    <text evidence="3">The sequence shown here is derived from an EMBL/GenBank/DDBJ whole genome shotgun (WGS) entry which is preliminary data.</text>
</comment>
<feature type="region of interest" description="Disordered" evidence="1">
    <location>
        <begin position="1"/>
        <end position="35"/>
    </location>
</feature>
<feature type="compositionally biased region" description="Basic residues" evidence="1">
    <location>
        <begin position="239"/>
        <end position="250"/>
    </location>
</feature>
<organism evidence="3 4">
    <name type="scientific">Hexamita inflata</name>
    <dbReference type="NCBI Taxonomy" id="28002"/>
    <lineage>
        <taxon>Eukaryota</taxon>
        <taxon>Metamonada</taxon>
        <taxon>Diplomonadida</taxon>
        <taxon>Hexamitidae</taxon>
        <taxon>Hexamitinae</taxon>
        <taxon>Hexamita</taxon>
    </lineage>
</organism>
<accession>A0ABP1HH34</accession>
<protein>
    <submittedName>
        <fullName evidence="3">Hypothetical_protein</fullName>
    </submittedName>
</protein>
<dbReference type="EMBL" id="CAXDID020000031">
    <property type="protein sequence ID" value="CAL5994412.1"/>
    <property type="molecule type" value="Genomic_DNA"/>
</dbReference>
<evidence type="ECO:0000313" key="4">
    <source>
        <dbReference type="Proteomes" id="UP001642409"/>
    </source>
</evidence>
<evidence type="ECO:0000256" key="1">
    <source>
        <dbReference type="SAM" id="MobiDB-lite"/>
    </source>
</evidence>
<name>A0ABP1HH34_9EUKA</name>
<keyword evidence="4" id="KW-1185">Reference proteome</keyword>
<reference evidence="3 4" key="1">
    <citation type="submission" date="2024-07" db="EMBL/GenBank/DDBJ databases">
        <authorList>
            <person name="Akdeniz Z."/>
        </authorList>
    </citation>
    <scope>NUCLEOTIDE SEQUENCE [LARGE SCALE GENOMIC DNA]</scope>
</reference>
<evidence type="ECO:0000313" key="3">
    <source>
        <dbReference type="EMBL" id="CAL5994422.1"/>
    </source>
</evidence>
<feature type="compositionally biased region" description="Polar residues" evidence="1">
    <location>
        <begin position="1"/>
        <end position="21"/>
    </location>
</feature>
<dbReference type="EMBL" id="CAXDID020000031">
    <property type="protein sequence ID" value="CAL5994422.1"/>
    <property type="molecule type" value="Genomic_DNA"/>
</dbReference>
<feature type="region of interest" description="Disordered" evidence="1">
    <location>
        <begin position="230"/>
        <end position="250"/>
    </location>
</feature>
<dbReference type="Proteomes" id="UP001642409">
    <property type="component" value="Unassembled WGS sequence"/>
</dbReference>
<sequence length="250" mass="28798">MSLNSADLARNSSHSTILQFSQEDENRLKPLQPDGVAGTRVSICERSLVNFPIPRNLRAKDLALQFNLLSARQQDRSNQHERRSTAGFAQTQIFQRVQTWSNNVDLSSQREYGHVSTMSRIATTPSVYSLSAEWAEFKSPAPLPDRRVIQLANYFYFSGRSTSRACVAPRELGGGLYLERDFFKQHWLNNLAQQAVESFSRVTFSDNVSKQRRSSAKQQPLHYTIIQPRRRKPAETAVTRRRRRHTRLYL</sequence>
<evidence type="ECO:0000313" key="2">
    <source>
        <dbReference type="EMBL" id="CAL5994412.1"/>
    </source>
</evidence>